<protein>
    <recommendedName>
        <fullName evidence="1">Dienelactone hydrolase domain-containing protein</fullName>
    </recommendedName>
</protein>
<dbReference type="PANTHER" id="PTHR17630:SF44">
    <property type="entry name" value="PROTEIN AIM2"/>
    <property type="match status" value="1"/>
</dbReference>
<evidence type="ECO:0000313" key="2">
    <source>
        <dbReference type="EMBL" id="CAA7266057.1"/>
    </source>
</evidence>
<gene>
    <name evidence="2" type="ORF">AAE3_LOCUS8241</name>
</gene>
<dbReference type="GO" id="GO:0016787">
    <property type="term" value="F:hydrolase activity"/>
    <property type="evidence" value="ECO:0007669"/>
    <property type="project" value="InterPro"/>
</dbReference>
<dbReference type="Proteomes" id="UP000467700">
    <property type="component" value="Unassembled WGS sequence"/>
</dbReference>
<organism evidence="2 3">
    <name type="scientific">Cyclocybe aegerita</name>
    <name type="common">Black poplar mushroom</name>
    <name type="synonym">Agrocybe aegerita</name>
    <dbReference type="NCBI Taxonomy" id="1973307"/>
    <lineage>
        <taxon>Eukaryota</taxon>
        <taxon>Fungi</taxon>
        <taxon>Dikarya</taxon>
        <taxon>Basidiomycota</taxon>
        <taxon>Agaricomycotina</taxon>
        <taxon>Agaricomycetes</taxon>
        <taxon>Agaricomycetidae</taxon>
        <taxon>Agaricales</taxon>
        <taxon>Agaricineae</taxon>
        <taxon>Bolbitiaceae</taxon>
        <taxon>Cyclocybe</taxon>
    </lineage>
</organism>
<dbReference type="InterPro" id="IPR002925">
    <property type="entry name" value="Dienelactn_hydro"/>
</dbReference>
<comment type="caution">
    <text evidence="2">The sequence shown here is derived from an EMBL/GenBank/DDBJ whole genome shotgun (WGS) entry which is preliminary data.</text>
</comment>
<sequence>MTCPDCVKGYILPGEPVGSIIPDFQGAYFTPGPGSDPSKQAVLLFTDAFGLPLKNCKIIADNLAKRLECDVWIPDYFNGRPLVPVDSMGIPDHAGHKLSLWTRISFILFNILPNLPAIISSRPSVAVQRIASFIQLLKEKKQYEKLGAVGYCFGGTMCIRTGRTDLLDSLVICHPGPSTLDDVKAIKVPTAWVCAEEDDYFPESRRNETEAVFAARKDKEDFIDYEVKVYKGTAHGFASRPNLDLPEIKEAHEAAFEQTVEWFKKTLIV</sequence>
<dbReference type="InterPro" id="IPR029058">
    <property type="entry name" value="AB_hydrolase_fold"/>
</dbReference>
<proteinExistence type="predicted"/>
<accession>A0A8S0WMK9</accession>
<dbReference type="Pfam" id="PF01738">
    <property type="entry name" value="DLH"/>
    <property type="match status" value="1"/>
</dbReference>
<dbReference type="AlphaFoldDB" id="A0A8S0WMK9"/>
<dbReference type="Gene3D" id="3.40.50.1820">
    <property type="entry name" value="alpha/beta hydrolase"/>
    <property type="match status" value="1"/>
</dbReference>
<name>A0A8S0WMK9_CYCAE</name>
<dbReference type="OrthoDB" id="10019231at2759"/>
<dbReference type="PANTHER" id="PTHR17630">
    <property type="entry name" value="DIENELACTONE HYDROLASE"/>
    <property type="match status" value="1"/>
</dbReference>
<dbReference type="SUPFAM" id="SSF53474">
    <property type="entry name" value="alpha/beta-Hydrolases"/>
    <property type="match status" value="1"/>
</dbReference>
<evidence type="ECO:0000313" key="3">
    <source>
        <dbReference type="Proteomes" id="UP000467700"/>
    </source>
</evidence>
<evidence type="ECO:0000259" key="1">
    <source>
        <dbReference type="Pfam" id="PF01738"/>
    </source>
</evidence>
<reference evidence="2 3" key="1">
    <citation type="submission" date="2020-01" db="EMBL/GenBank/DDBJ databases">
        <authorList>
            <person name="Gupta K D."/>
        </authorList>
    </citation>
    <scope>NUCLEOTIDE SEQUENCE [LARGE SCALE GENOMIC DNA]</scope>
</reference>
<dbReference type="EMBL" id="CACVBS010000052">
    <property type="protein sequence ID" value="CAA7266057.1"/>
    <property type="molecule type" value="Genomic_DNA"/>
</dbReference>
<keyword evidence="3" id="KW-1185">Reference proteome</keyword>
<feature type="domain" description="Dienelactone hydrolase" evidence="1">
    <location>
        <begin position="126"/>
        <end position="266"/>
    </location>
</feature>